<dbReference type="InterPro" id="IPR036165">
    <property type="entry name" value="YefM-like_sf"/>
</dbReference>
<comment type="caution">
    <text evidence="3">The sequence shown here is derived from an EMBL/GenBank/DDBJ whole genome shotgun (WGS) entry which is preliminary data.</text>
</comment>
<evidence type="ECO:0000256" key="1">
    <source>
        <dbReference type="ARBA" id="ARBA00009981"/>
    </source>
</evidence>
<name>A0A952FP93_9PROT</name>
<dbReference type="Proteomes" id="UP000700706">
    <property type="component" value="Unassembled WGS sequence"/>
</dbReference>
<protein>
    <recommendedName>
        <fullName evidence="2">Antitoxin</fullName>
    </recommendedName>
</protein>
<dbReference type="Pfam" id="PF02604">
    <property type="entry name" value="PhdYeFM_antitox"/>
    <property type="match status" value="1"/>
</dbReference>
<evidence type="ECO:0000256" key="2">
    <source>
        <dbReference type="RuleBase" id="RU362080"/>
    </source>
</evidence>
<accession>A0A952FP93</accession>
<gene>
    <name evidence="3" type="ORF">JF625_26945</name>
</gene>
<comment type="similarity">
    <text evidence="1 2">Belongs to the phD/YefM antitoxin family.</text>
</comment>
<organism evidence="3 4">
    <name type="scientific">Inquilinus limosus</name>
    <dbReference type="NCBI Taxonomy" id="171674"/>
    <lineage>
        <taxon>Bacteria</taxon>
        <taxon>Pseudomonadati</taxon>
        <taxon>Pseudomonadota</taxon>
        <taxon>Alphaproteobacteria</taxon>
        <taxon>Rhodospirillales</taxon>
        <taxon>Rhodospirillaceae</taxon>
        <taxon>Inquilinus</taxon>
    </lineage>
</organism>
<proteinExistence type="inferred from homology"/>
<sequence>MADWQVQEAKARFSEVVEKARTEGPQTITRHGRERAVLLSIEDYRALLSRQTDVRELLLGGPKVDDFSVERDRDVGREIAL</sequence>
<dbReference type="SUPFAM" id="SSF143120">
    <property type="entry name" value="YefM-like"/>
    <property type="match status" value="1"/>
</dbReference>
<dbReference type="NCBIfam" id="TIGR01552">
    <property type="entry name" value="phd_fam"/>
    <property type="match status" value="1"/>
</dbReference>
<dbReference type="Gene3D" id="3.40.1620.10">
    <property type="entry name" value="YefM-like domain"/>
    <property type="match status" value="1"/>
</dbReference>
<evidence type="ECO:0000313" key="4">
    <source>
        <dbReference type="Proteomes" id="UP000700706"/>
    </source>
</evidence>
<evidence type="ECO:0000313" key="3">
    <source>
        <dbReference type="EMBL" id="MBW8728772.1"/>
    </source>
</evidence>
<reference evidence="3" key="1">
    <citation type="submission" date="2020-06" db="EMBL/GenBank/DDBJ databases">
        <title>Stable isotope informed genome-resolved metagenomics uncovers potential trophic interactions in rhizosphere soil.</title>
        <authorList>
            <person name="Starr E.P."/>
            <person name="Shi S."/>
            <person name="Blazewicz S.J."/>
            <person name="Koch B.J."/>
            <person name="Probst A.J."/>
            <person name="Hungate B.A."/>
            <person name="Pett-Ridge J."/>
            <person name="Firestone M.K."/>
            <person name="Banfield J.F."/>
        </authorList>
    </citation>
    <scope>NUCLEOTIDE SEQUENCE</scope>
    <source>
        <strain evidence="3">YM_69_17</strain>
    </source>
</reference>
<dbReference type="PANTHER" id="PTHR33713:SF9">
    <property type="entry name" value="ANTITOXIN"/>
    <property type="match status" value="1"/>
</dbReference>
<dbReference type="PANTHER" id="PTHR33713">
    <property type="entry name" value="ANTITOXIN YAFN-RELATED"/>
    <property type="match status" value="1"/>
</dbReference>
<dbReference type="AlphaFoldDB" id="A0A952FP93"/>
<dbReference type="EMBL" id="JAEKLZ010000451">
    <property type="protein sequence ID" value="MBW8728772.1"/>
    <property type="molecule type" value="Genomic_DNA"/>
</dbReference>
<comment type="function">
    <text evidence="2">Antitoxin component of a type II toxin-antitoxin (TA) system.</text>
</comment>
<dbReference type="InterPro" id="IPR051405">
    <property type="entry name" value="phD/YefM_antitoxin"/>
</dbReference>
<dbReference type="InterPro" id="IPR006442">
    <property type="entry name" value="Antitoxin_Phd/YefM"/>
</dbReference>